<feature type="transmembrane region" description="Helical" evidence="1">
    <location>
        <begin position="58"/>
        <end position="79"/>
    </location>
</feature>
<dbReference type="GO" id="GO:0016020">
    <property type="term" value="C:membrane"/>
    <property type="evidence" value="ECO:0007669"/>
    <property type="project" value="InterPro"/>
</dbReference>
<keyword evidence="1" id="KW-0472">Membrane</keyword>
<dbReference type="eggNOG" id="COG0668">
    <property type="taxonomic scope" value="Bacteria"/>
</dbReference>
<reference evidence="2 3" key="1">
    <citation type="submission" date="2015-09" db="EMBL/GenBank/DDBJ databases">
        <title>Identification and resolution of microdiversity through metagenomic sequencing of parallel consortia.</title>
        <authorList>
            <person name="Nelson W.C."/>
            <person name="Romine M.F."/>
            <person name="Lindemann S.R."/>
        </authorList>
    </citation>
    <scope>NUCLEOTIDE SEQUENCE [LARGE SCALE GENOMIC DNA]</scope>
    <source>
        <strain evidence="2">HL-49</strain>
    </source>
</reference>
<comment type="caution">
    <text evidence="2">The sequence shown here is derived from an EMBL/GenBank/DDBJ whole genome shotgun (WGS) entry which is preliminary data.</text>
</comment>
<feature type="non-terminal residue" evidence="2">
    <location>
        <position position="92"/>
    </location>
</feature>
<feature type="transmembrane region" description="Helical" evidence="1">
    <location>
        <begin position="20"/>
        <end position="38"/>
    </location>
</feature>
<evidence type="ECO:0000313" key="3">
    <source>
        <dbReference type="Proteomes" id="UP000050421"/>
    </source>
</evidence>
<organism evidence="2 3">
    <name type="scientific">Algoriphagus marincola HL-49</name>
    <dbReference type="NCBI Taxonomy" id="1305737"/>
    <lineage>
        <taxon>Bacteria</taxon>
        <taxon>Pseudomonadati</taxon>
        <taxon>Bacteroidota</taxon>
        <taxon>Cytophagia</taxon>
        <taxon>Cytophagales</taxon>
        <taxon>Cyclobacteriaceae</taxon>
        <taxon>Algoriphagus</taxon>
    </lineage>
</organism>
<keyword evidence="1" id="KW-0812">Transmembrane</keyword>
<dbReference type="Proteomes" id="UP000050421">
    <property type="component" value="Unassembled WGS sequence"/>
</dbReference>
<gene>
    <name evidence="2" type="ORF">HLUCCX10_06430</name>
</gene>
<keyword evidence="1" id="KW-1133">Transmembrane helix</keyword>
<protein>
    <submittedName>
        <fullName evidence="2">Small-conductance mechanosensitive ion channel</fullName>
    </submittedName>
</protein>
<evidence type="ECO:0000256" key="1">
    <source>
        <dbReference type="SAM" id="Phobius"/>
    </source>
</evidence>
<dbReference type="EMBL" id="LJXT01000030">
    <property type="protein sequence ID" value="KPQ17540.1"/>
    <property type="molecule type" value="Genomic_DNA"/>
</dbReference>
<evidence type="ECO:0000313" key="2">
    <source>
        <dbReference type="EMBL" id="KPQ17540.1"/>
    </source>
</evidence>
<name>A0A0P8AGQ5_9BACT</name>
<dbReference type="InterPro" id="IPR011014">
    <property type="entry name" value="MscS_channel_TM-2"/>
</dbReference>
<dbReference type="Gene3D" id="1.10.287.1260">
    <property type="match status" value="1"/>
</dbReference>
<proteinExistence type="predicted"/>
<accession>A0A0P8AGQ5</accession>
<dbReference type="SUPFAM" id="SSF82861">
    <property type="entry name" value="Mechanosensitive channel protein MscS (YggB), transmembrane region"/>
    <property type="match status" value="1"/>
</dbReference>
<sequence length="92" mass="10283">MENFQLFGTDASEWLDLLQTLGISLAILLGFYFLAAFLQKHLRRRLVARMDDDLLANFLSMIFRLLVILAGFMVVFRFVGLTGVVSGLLAGA</sequence>
<dbReference type="AlphaFoldDB" id="A0A0P8AGQ5"/>